<feature type="chain" id="PRO_5037644386" evidence="1">
    <location>
        <begin position="17"/>
        <end position="97"/>
    </location>
</feature>
<protein>
    <submittedName>
        <fullName evidence="3">Secreted protein</fullName>
    </submittedName>
</protein>
<evidence type="ECO:0000313" key="2">
    <source>
        <dbReference type="Proteomes" id="UP000887572"/>
    </source>
</evidence>
<keyword evidence="1" id="KW-0732">Signal</keyword>
<sequence length="97" mass="11247">MWKIFLASWVIRLTCTSWRYERYLNNTSSRKRGRLCRDCAESQKGADEWNKASVALPMPTSTRPALLQRLPVRSIKSQTHSIRRVSIGHKSTQLNSQ</sequence>
<keyword evidence="2" id="KW-1185">Reference proteome</keyword>
<evidence type="ECO:0000313" key="3">
    <source>
        <dbReference type="WBParaSite" id="Gr19_v10_g13679.t1"/>
    </source>
</evidence>
<dbReference type="Proteomes" id="UP000887572">
    <property type="component" value="Unplaced"/>
</dbReference>
<accession>A0A914H6H6</accession>
<proteinExistence type="predicted"/>
<organism evidence="2 3">
    <name type="scientific">Globodera rostochiensis</name>
    <name type="common">Golden nematode worm</name>
    <name type="synonym">Heterodera rostochiensis</name>
    <dbReference type="NCBI Taxonomy" id="31243"/>
    <lineage>
        <taxon>Eukaryota</taxon>
        <taxon>Metazoa</taxon>
        <taxon>Ecdysozoa</taxon>
        <taxon>Nematoda</taxon>
        <taxon>Chromadorea</taxon>
        <taxon>Rhabditida</taxon>
        <taxon>Tylenchina</taxon>
        <taxon>Tylenchomorpha</taxon>
        <taxon>Tylenchoidea</taxon>
        <taxon>Heteroderidae</taxon>
        <taxon>Heteroderinae</taxon>
        <taxon>Globodera</taxon>
    </lineage>
</organism>
<feature type="signal peptide" evidence="1">
    <location>
        <begin position="1"/>
        <end position="16"/>
    </location>
</feature>
<reference evidence="3" key="1">
    <citation type="submission" date="2022-11" db="UniProtKB">
        <authorList>
            <consortium name="WormBaseParasite"/>
        </authorList>
    </citation>
    <scope>IDENTIFICATION</scope>
</reference>
<dbReference type="WBParaSite" id="Gr19_v10_g13679.t1">
    <property type="protein sequence ID" value="Gr19_v10_g13679.t1"/>
    <property type="gene ID" value="Gr19_v10_g13679"/>
</dbReference>
<dbReference type="AlphaFoldDB" id="A0A914H6H6"/>
<name>A0A914H6H6_GLORO</name>
<evidence type="ECO:0000256" key="1">
    <source>
        <dbReference type="SAM" id="SignalP"/>
    </source>
</evidence>